<evidence type="ECO:0000313" key="1">
    <source>
        <dbReference type="EMBL" id="QBM87790.1"/>
    </source>
</evidence>
<dbReference type="AlphaFoldDB" id="A0A4P6XKN4"/>
<gene>
    <name evidence="1" type="ORF">METSCH_B10020</name>
</gene>
<dbReference type="Proteomes" id="UP000292447">
    <property type="component" value="Chromosome II"/>
</dbReference>
<name>A0A4P6XKN4_9ASCO</name>
<reference evidence="2" key="1">
    <citation type="submission" date="2019-03" db="EMBL/GenBank/DDBJ databases">
        <title>Snf2 controls pulcherriminic acid biosynthesis and connects pigmentation and antifungal activity of the yeast Metschnikowia pulcherrima.</title>
        <authorList>
            <person name="Gore-Lloyd D."/>
            <person name="Sumann I."/>
            <person name="Brachmann A.O."/>
            <person name="Schneeberger K."/>
            <person name="Ortiz-Merino R.A."/>
            <person name="Moreno-Beltran M."/>
            <person name="Schlaefli M."/>
            <person name="Kirner P."/>
            <person name="Santos Kron A."/>
            <person name="Wolfe K.H."/>
            <person name="Piel J."/>
            <person name="Ahrens C.H."/>
            <person name="Henk D."/>
            <person name="Freimoser F.M."/>
        </authorList>
    </citation>
    <scope>NUCLEOTIDE SEQUENCE [LARGE SCALE GENOMIC DNA]</scope>
    <source>
        <strain evidence="2">APC 1.2</strain>
    </source>
</reference>
<accession>A0A4P6XKN4</accession>
<sequence>MLEHDNKVNQTISSQDFTAEKKHRLLKTALRLRPKIWLLNHHWGFVSPQSGLIHVHCPPWNLITDTSCSPIPSMSCHAITDGYLNHVSLPCASNLRKRKDFEALLDSLRVEGDSGSCRRFEALRNSTQFVHFKLAIKSQYSPLANAATQAHLDQLPVKPKYFFTETVSPDQYGSIVTKKGFIRITKGTFSVNKSNYSPSNDIILTFEENIKYRSNCFLTDHTKFSCPKAHCARFDRGGPGSKSCQAGKMAQSQHANLSRVTFTASNQKTRDR</sequence>
<keyword evidence="2" id="KW-1185">Reference proteome</keyword>
<organism evidence="1 2">
    <name type="scientific">Metschnikowia aff. pulcherrima</name>
    <dbReference type="NCBI Taxonomy" id="2163413"/>
    <lineage>
        <taxon>Eukaryota</taxon>
        <taxon>Fungi</taxon>
        <taxon>Dikarya</taxon>
        <taxon>Ascomycota</taxon>
        <taxon>Saccharomycotina</taxon>
        <taxon>Pichiomycetes</taxon>
        <taxon>Metschnikowiaceae</taxon>
        <taxon>Metschnikowia</taxon>
    </lineage>
</organism>
<dbReference type="EMBL" id="CP034457">
    <property type="protein sequence ID" value="QBM87790.1"/>
    <property type="molecule type" value="Genomic_DNA"/>
</dbReference>
<proteinExistence type="predicted"/>
<evidence type="ECO:0000313" key="2">
    <source>
        <dbReference type="Proteomes" id="UP000292447"/>
    </source>
</evidence>
<protein>
    <submittedName>
        <fullName evidence="1">Uncharacterized protein</fullName>
    </submittedName>
</protein>